<dbReference type="PANTHER" id="PTHR42850:SF4">
    <property type="entry name" value="ZINC-DEPENDENT ENDOPOLYPHOSPHATASE"/>
    <property type="match status" value="1"/>
</dbReference>
<dbReference type="SUPFAM" id="SSF56300">
    <property type="entry name" value="Metallo-dependent phosphatases"/>
    <property type="match status" value="1"/>
</dbReference>
<gene>
    <name evidence="2" type="ORF">I4Q42_19830</name>
</gene>
<dbReference type="Pfam" id="PF00149">
    <property type="entry name" value="Metallophos"/>
    <property type="match status" value="1"/>
</dbReference>
<dbReference type="InterPro" id="IPR050126">
    <property type="entry name" value="Ap4A_hydrolase"/>
</dbReference>
<evidence type="ECO:0000313" key="3">
    <source>
        <dbReference type="Proteomes" id="UP000639859"/>
    </source>
</evidence>
<evidence type="ECO:0000259" key="1">
    <source>
        <dbReference type="Pfam" id="PF00149"/>
    </source>
</evidence>
<organism evidence="2 3">
    <name type="scientific">Caulobacter hibisci</name>
    <dbReference type="NCBI Taxonomy" id="2035993"/>
    <lineage>
        <taxon>Bacteria</taxon>
        <taxon>Pseudomonadati</taxon>
        <taxon>Pseudomonadota</taxon>
        <taxon>Alphaproteobacteria</taxon>
        <taxon>Caulobacterales</taxon>
        <taxon>Caulobacteraceae</taxon>
        <taxon>Caulobacter</taxon>
    </lineage>
</organism>
<sequence>MVFAVGDIHGRADLADRILDVVRAEAEDTPASRVILVGLGDYVDRGPQSCEVIDTLVDLHTHPKIEMRCLRGNHEHVLVDFLDNAAAGPAWCEFGGRETLASYNIKAPADPLDAPAWEATRAKFNATLPLAHRAFLQTLALRCVIGDYVFVHAGLRPGVSLQRQRENDMLWIREPFLNGRRLFPKMVVHGHTPTETVHVDDRRIGLDTGAYATGVLSAIRLEGRARHLIHTTPNAGRVDLSSIEI</sequence>
<accession>A0ABS0T217</accession>
<dbReference type="Gene3D" id="3.60.21.10">
    <property type="match status" value="1"/>
</dbReference>
<evidence type="ECO:0000313" key="2">
    <source>
        <dbReference type="EMBL" id="MBI1685925.1"/>
    </source>
</evidence>
<name>A0ABS0T217_9CAUL</name>
<comment type="caution">
    <text evidence="2">The sequence shown here is derived from an EMBL/GenBank/DDBJ whole genome shotgun (WGS) entry which is preliminary data.</text>
</comment>
<feature type="domain" description="Calcineurin-like phosphoesterase" evidence="1">
    <location>
        <begin position="3"/>
        <end position="202"/>
    </location>
</feature>
<proteinExistence type="predicted"/>
<dbReference type="PANTHER" id="PTHR42850">
    <property type="entry name" value="METALLOPHOSPHOESTERASE"/>
    <property type="match status" value="1"/>
</dbReference>
<protein>
    <submittedName>
        <fullName evidence="2">Serine/threonine protein phosphatase</fullName>
    </submittedName>
</protein>
<reference evidence="2 3" key="1">
    <citation type="submission" date="2020-11" db="EMBL/GenBank/DDBJ databases">
        <title>genome sequence of strain KACC 18849.</title>
        <authorList>
            <person name="Gao J."/>
            <person name="Zhang X."/>
        </authorList>
    </citation>
    <scope>NUCLEOTIDE SEQUENCE [LARGE SCALE GENOMIC DNA]</scope>
    <source>
        <strain evidence="2 3">KACC 18849</strain>
    </source>
</reference>
<dbReference type="EMBL" id="JADWOX010000017">
    <property type="protein sequence ID" value="MBI1685925.1"/>
    <property type="molecule type" value="Genomic_DNA"/>
</dbReference>
<dbReference type="InterPro" id="IPR029052">
    <property type="entry name" value="Metallo-depent_PP-like"/>
</dbReference>
<dbReference type="InterPro" id="IPR006186">
    <property type="entry name" value="Ser/Thr-sp_prot-phosphatase"/>
</dbReference>
<dbReference type="Proteomes" id="UP000639859">
    <property type="component" value="Unassembled WGS sequence"/>
</dbReference>
<dbReference type="InterPro" id="IPR004843">
    <property type="entry name" value="Calcineurin-like_PHP"/>
</dbReference>
<dbReference type="PRINTS" id="PR00114">
    <property type="entry name" value="STPHPHTASE"/>
</dbReference>
<dbReference type="CDD" id="cd00144">
    <property type="entry name" value="MPP_PPP_family"/>
    <property type="match status" value="1"/>
</dbReference>
<keyword evidence="3" id="KW-1185">Reference proteome</keyword>